<evidence type="ECO:0000256" key="1">
    <source>
        <dbReference type="ARBA" id="ARBA00004167"/>
    </source>
</evidence>
<keyword evidence="5" id="KW-0472">Membrane</keyword>
<gene>
    <name evidence="6" type="ORF">VB738_01840</name>
</gene>
<dbReference type="Gene3D" id="1.20.1440.20">
    <property type="entry name" value="LemA-like domain"/>
    <property type="match status" value="1"/>
</dbReference>
<comment type="similarity">
    <text evidence="2">Belongs to the LemA family.</text>
</comment>
<comment type="subcellular location">
    <subcellularLocation>
        <location evidence="1">Membrane</location>
        <topology evidence="1">Single-pass membrane protein</topology>
    </subcellularLocation>
</comment>
<evidence type="ECO:0000256" key="4">
    <source>
        <dbReference type="ARBA" id="ARBA00022989"/>
    </source>
</evidence>
<comment type="caution">
    <text evidence="6">The sequence shown here is derived from an EMBL/GenBank/DDBJ whole genome shotgun (WGS) entry which is preliminary data.</text>
</comment>
<dbReference type="Proteomes" id="UP001304461">
    <property type="component" value="Unassembled WGS sequence"/>
</dbReference>
<evidence type="ECO:0000313" key="7">
    <source>
        <dbReference type="Proteomes" id="UP001304461"/>
    </source>
</evidence>
<name>A0ABU5RQF8_9CYAN</name>
<dbReference type="Pfam" id="PF04011">
    <property type="entry name" value="LemA"/>
    <property type="match status" value="1"/>
</dbReference>
<dbReference type="EMBL" id="JAYGHX010000001">
    <property type="protein sequence ID" value="MEA5389993.1"/>
    <property type="molecule type" value="Genomic_DNA"/>
</dbReference>
<sequence length="183" mass="20138">MPLLLILVAGAAVGLILIYNRLAQLQVLADNAWADIDVQLKRRHDLIPNLVETVRGYASHEKESFRSVIEARNAAVAARGPREQQQAEQVLGASLGQLFALAEAYPALRAVESFQTLQSNLSQIEETLQSARRYYNAVVRDLNTAIVQFPSNLVAGGFGFRSRTYFELENPAEAAVPAVRFDG</sequence>
<dbReference type="RefSeq" id="WP_323304115.1">
    <property type="nucleotide sequence ID" value="NZ_JAYGHX010000001.1"/>
</dbReference>
<proteinExistence type="inferred from homology"/>
<keyword evidence="3" id="KW-0812">Transmembrane</keyword>
<dbReference type="PANTHER" id="PTHR34478:SF1">
    <property type="entry name" value="PROTEIN LEMA"/>
    <property type="match status" value="1"/>
</dbReference>
<keyword evidence="7" id="KW-1185">Reference proteome</keyword>
<dbReference type="PANTHER" id="PTHR34478">
    <property type="entry name" value="PROTEIN LEMA"/>
    <property type="match status" value="1"/>
</dbReference>
<evidence type="ECO:0000313" key="6">
    <source>
        <dbReference type="EMBL" id="MEA5389993.1"/>
    </source>
</evidence>
<organism evidence="6 7">
    <name type="scientific">Cyanobium gracile UHCC 0139</name>
    <dbReference type="NCBI Taxonomy" id="3110308"/>
    <lineage>
        <taxon>Bacteria</taxon>
        <taxon>Bacillati</taxon>
        <taxon>Cyanobacteriota</taxon>
        <taxon>Cyanophyceae</taxon>
        <taxon>Synechococcales</taxon>
        <taxon>Prochlorococcaceae</taxon>
        <taxon>Cyanobium</taxon>
    </lineage>
</organism>
<evidence type="ECO:0000256" key="3">
    <source>
        <dbReference type="ARBA" id="ARBA00022692"/>
    </source>
</evidence>
<reference evidence="6 7" key="1">
    <citation type="submission" date="2023-12" db="EMBL/GenBank/DDBJ databases">
        <title>Baltic Sea Cyanobacteria.</title>
        <authorList>
            <person name="Delbaje E."/>
            <person name="Fewer D.P."/>
            <person name="Shishido T.K."/>
        </authorList>
    </citation>
    <scope>NUCLEOTIDE SEQUENCE [LARGE SCALE GENOMIC DNA]</scope>
    <source>
        <strain evidence="6 7">UHCC 0139</strain>
    </source>
</reference>
<accession>A0ABU5RQF8</accession>
<evidence type="ECO:0000256" key="5">
    <source>
        <dbReference type="ARBA" id="ARBA00023136"/>
    </source>
</evidence>
<protein>
    <submittedName>
        <fullName evidence="6">LemA family protein</fullName>
    </submittedName>
</protein>
<evidence type="ECO:0000256" key="2">
    <source>
        <dbReference type="ARBA" id="ARBA00008854"/>
    </source>
</evidence>
<dbReference type="SUPFAM" id="SSF140478">
    <property type="entry name" value="LemA-like"/>
    <property type="match status" value="1"/>
</dbReference>
<dbReference type="InterPro" id="IPR007156">
    <property type="entry name" value="MamQ_LemA"/>
</dbReference>
<keyword evidence="4" id="KW-1133">Transmembrane helix</keyword>
<dbReference type="InterPro" id="IPR023353">
    <property type="entry name" value="LemA-like_dom_sf"/>
</dbReference>